<keyword evidence="5" id="KW-1133">Transmembrane helix</keyword>
<dbReference type="InterPro" id="IPR004090">
    <property type="entry name" value="Chemotax_Me-accpt_rcpt"/>
</dbReference>
<dbReference type="GO" id="GO:0006935">
    <property type="term" value="P:chemotaxis"/>
    <property type="evidence" value="ECO:0007669"/>
    <property type="project" value="InterPro"/>
</dbReference>
<evidence type="ECO:0000256" key="3">
    <source>
        <dbReference type="ARBA" id="ARBA00029447"/>
    </source>
</evidence>
<sequence>MKILNLKIGKRLAIGFGLIIALMIMTTVIGDSQIGRLHDSINLVVKDRYPNTVVGNVIQIEVNKTGLNMRDILLLTDEEKIIKLLASIDDSTRIIAENFGKLEKAIESNEGKRHLKAALDARASYAVVRDEFLKAFKDGQKDRAKEILHTSFVQPQVNYFIALDGMIAYQGTLMDDAGKAAESDANSAQLILNILAVVAAILSIIIWVRVSRSITKPLHEAVDVAERVANGDLTTVVNVNSKDETGQLMAALKAMNESLVRIVGQVRQGTDTIVTASSEIANGNADLSSRTESQASALEQTASSMEELTSTVRQNAEHAKQANQLVINASEQAIKGGQVVDSVVSTMGSIKDSSRKVVEIIAVIDSIAFQTNILALNAAVEAARAGEQGRGFAVVASEVRTLAQRSAAAAKEIKSLINDSVEKVDAGGALVDEAGRTMQEIVNSVKHVADIMSEITAASNEQSSGIEEVNGAIGHMDEMTQQNAALVEQAAAAAASMQEQAANLVQVVSVFNTGTAIAVAAPVALRAPAPMPVRAGNRARIAAPAPQRGGDEWEEF</sequence>
<proteinExistence type="inferred from homology"/>
<feature type="transmembrane region" description="Helical" evidence="5">
    <location>
        <begin position="12"/>
        <end position="30"/>
    </location>
</feature>
<dbReference type="Pfam" id="PF12729">
    <property type="entry name" value="4HB_MCP_1"/>
    <property type="match status" value="1"/>
</dbReference>
<evidence type="ECO:0000256" key="5">
    <source>
        <dbReference type="SAM" id="Phobius"/>
    </source>
</evidence>
<keyword evidence="5" id="KW-0472">Membrane</keyword>
<feature type="domain" description="HAMP" evidence="7">
    <location>
        <begin position="212"/>
        <end position="264"/>
    </location>
</feature>
<protein>
    <submittedName>
        <fullName evidence="8">HAMP domain-containing protein</fullName>
    </submittedName>
</protein>
<gene>
    <name evidence="8" type="ORF">D3871_16385</name>
</gene>
<dbReference type="AlphaFoldDB" id="A0A3A3FIF5"/>
<evidence type="ECO:0000313" key="9">
    <source>
        <dbReference type="Proteomes" id="UP000265955"/>
    </source>
</evidence>
<evidence type="ECO:0000259" key="6">
    <source>
        <dbReference type="PROSITE" id="PS50111"/>
    </source>
</evidence>
<evidence type="ECO:0000259" key="7">
    <source>
        <dbReference type="PROSITE" id="PS50885"/>
    </source>
</evidence>
<dbReference type="InterPro" id="IPR051310">
    <property type="entry name" value="MCP_chemotaxis"/>
</dbReference>
<comment type="caution">
    <text evidence="8">The sequence shown here is derived from an EMBL/GenBank/DDBJ whole genome shotgun (WGS) entry which is preliminary data.</text>
</comment>
<organism evidence="8 9">
    <name type="scientific">Noviherbaspirillum saxi</name>
    <dbReference type="NCBI Taxonomy" id="2320863"/>
    <lineage>
        <taxon>Bacteria</taxon>
        <taxon>Pseudomonadati</taxon>
        <taxon>Pseudomonadota</taxon>
        <taxon>Betaproteobacteria</taxon>
        <taxon>Burkholderiales</taxon>
        <taxon>Oxalobacteraceae</taxon>
        <taxon>Noviherbaspirillum</taxon>
    </lineage>
</organism>
<dbReference type="PROSITE" id="PS50885">
    <property type="entry name" value="HAMP"/>
    <property type="match status" value="1"/>
</dbReference>
<evidence type="ECO:0000256" key="4">
    <source>
        <dbReference type="PROSITE-ProRule" id="PRU00284"/>
    </source>
</evidence>
<name>A0A3A3FIF5_9BURK</name>
<dbReference type="CDD" id="cd11386">
    <property type="entry name" value="MCP_signal"/>
    <property type="match status" value="1"/>
</dbReference>
<evidence type="ECO:0000256" key="2">
    <source>
        <dbReference type="ARBA" id="ARBA00022481"/>
    </source>
</evidence>
<keyword evidence="9" id="KW-1185">Reference proteome</keyword>
<dbReference type="InterPro" id="IPR004089">
    <property type="entry name" value="MCPsignal_dom"/>
</dbReference>
<keyword evidence="5" id="KW-0812">Transmembrane</keyword>
<dbReference type="Pfam" id="PF00672">
    <property type="entry name" value="HAMP"/>
    <property type="match status" value="1"/>
</dbReference>
<reference evidence="9" key="1">
    <citation type="submission" date="2018-09" db="EMBL/GenBank/DDBJ databases">
        <authorList>
            <person name="Zhu H."/>
        </authorList>
    </citation>
    <scope>NUCLEOTIDE SEQUENCE [LARGE SCALE GENOMIC DNA]</scope>
    <source>
        <strain evidence="9">K1R23-30</strain>
    </source>
</reference>
<dbReference type="EMBL" id="QYUO01000002">
    <property type="protein sequence ID" value="RJF95044.1"/>
    <property type="molecule type" value="Genomic_DNA"/>
</dbReference>
<comment type="similarity">
    <text evidence="3">Belongs to the methyl-accepting chemotaxis (MCP) protein family.</text>
</comment>
<dbReference type="SUPFAM" id="SSF58104">
    <property type="entry name" value="Methyl-accepting chemotaxis protein (MCP) signaling domain"/>
    <property type="match status" value="1"/>
</dbReference>
<feature type="domain" description="Methyl-accepting transducer" evidence="6">
    <location>
        <begin position="269"/>
        <end position="498"/>
    </location>
</feature>
<dbReference type="PRINTS" id="PR00260">
    <property type="entry name" value="CHEMTRNSDUCR"/>
</dbReference>
<dbReference type="GO" id="GO:0007165">
    <property type="term" value="P:signal transduction"/>
    <property type="evidence" value="ECO:0007669"/>
    <property type="project" value="UniProtKB-KW"/>
</dbReference>
<dbReference type="PANTHER" id="PTHR43531">
    <property type="entry name" value="PROTEIN ICFG"/>
    <property type="match status" value="1"/>
</dbReference>
<dbReference type="GO" id="GO:0004888">
    <property type="term" value="F:transmembrane signaling receptor activity"/>
    <property type="evidence" value="ECO:0007669"/>
    <property type="project" value="InterPro"/>
</dbReference>
<dbReference type="Pfam" id="PF00015">
    <property type="entry name" value="MCPsignal"/>
    <property type="match status" value="1"/>
</dbReference>
<comment type="subcellular location">
    <subcellularLocation>
        <location evidence="1">Membrane</location>
    </subcellularLocation>
</comment>
<evidence type="ECO:0000313" key="8">
    <source>
        <dbReference type="EMBL" id="RJF95044.1"/>
    </source>
</evidence>
<dbReference type="SMART" id="SM00283">
    <property type="entry name" value="MA"/>
    <property type="match status" value="1"/>
</dbReference>
<accession>A0A3A3FIF5</accession>
<dbReference type="Gene3D" id="6.10.340.10">
    <property type="match status" value="1"/>
</dbReference>
<dbReference type="InterPro" id="IPR003660">
    <property type="entry name" value="HAMP_dom"/>
</dbReference>
<dbReference type="Gene3D" id="1.10.287.950">
    <property type="entry name" value="Methyl-accepting chemotaxis protein"/>
    <property type="match status" value="1"/>
</dbReference>
<dbReference type="OrthoDB" id="8874220at2"/>
<dbReference type="InterPro" id="IPR047347">
    <property type="entry name" value="YvaQ-like_sensor"/>
</dbReference>
<dbReference type="CDD" id="cd19411">
    <property type="entry name" value="MCP2201-like_sensor"/>
    <property type="match status" value="1"/>
</dbReference>
<dbReference type="Proteomes" id="UP000265955">
    <property type="component" value="Unassembled WGS sequence"/>
</dbReference>
<dbReference type="PANTHER" id="PTHR43531:SF14">
    <property type="entry name" value="METHYL-ACCEPTING CHEMOTAXIS PROTEIN I-RELATED"/>
    <property type="match status" value="1"/>
</dbReference>
<dbReference type="InterPro" id="IPR024478">
    <property type="entry name" value="HlyB_4HB_MCP"/>
</dbReference>
<dbReference type="SMART" id="SM00304">
    <property type="entry name" value="HAMP"/>
    <property type="match status" value="1"/>
</dbReference>
<dbReference type="RefSeq" id="WP_119770194.1">
    <property type="nucleotide sequence ID" value="NZ_QYUO01000002.1"/>
</dbReference>
<dbReference type="PROSITE" id="PS50111">
    <property type="entry name" value="CHEMOTAXIS_TRANSDUC_2"/>
    <property type="match status" value="1"/>
</dbReference>
<dbReference type="GO" id="GO:0005886">
    <property type="term" value="C:plasma membrane"/>
    <property type="evidence" value="ECO:0007669"/>
    <property type="project" value="TreeGrafter"/>
</dbReference>
<evidence type="ECO:0000256" key="1">
    <source>
        <dbReference type="ARBA" id="ARBA00004370"/>
    </source>
</evidence>
<keyword evidence="4" id="KW-0807">Transducer</keyword>
<dbReference type="FunFam" id="1.10.287.950:FF:000001">
    <property type="entry name" value="Methyl-accepting chemotaxis sensory transducer"/>
    <property type="match status" value="1"/>
</dbReference>
<keyword evidence="2" id="KW-0488">Methylation</keyword>
<dbReference type="CDD" id="cd06225">
    <property type="entry name" value="HAMP"/>
    <property type="match status" value="1"/>
</dbReference>